<gene>
    <name evidence="2" type="ORF">POCULU_LOCUS2708</name>
</gene>
<dbReference type="Proteomes" id="UP000789572">
    <property type="component" value="Unassembled WGS sequence"/>
</dbReference>
<keyword evidence="1" id="KW-0067">ATP-binding</keyword>
<proteinExistence type="predicted"/>
<comment type="caution">
    <text evidence="2">The sequence shown here is derived from an EMBL/GenBank/DDBJ whole genome shotgun (WGS) entry which is preliminary data.</text>
</comment>
<name>A0A9N8ZQD7_9GLOM</name>
<dbReference type="OrthoDB" id="2427446at2759"/>
<protein>
    <submittedName>
        <fullName evidence="2">4872_t:CDS:1</fullName>
    </submittedName>
</protein>
<reference evidence="2" key="1">
    <citation type="submission" date="2021-06" db="EMBL/GenBank/DDBJ databases">
        <authorList>
            <person name="Kallberg Y."/>
            <person name="Tangrot J."/>
            <person name="Rosling A."/>
        </authorList>
    </citation>
    <scope>NUCLEOTIDE SEQUENCE</scope>
    <source>
        <strain evidence="2">IA702</strain>
    </source>
</reference>
<evidence type="ECO:0000313" key="3">
    <source>
        <dbReference type="Proteomes" id="UP000789572"/>
    </source>
</evidence>
<organism evidence="2 3">
    <name type="scientific">Paraglomus occultum</name>
    <dbReference type="NCBI Taxonomy" id="144539"/>
    <lineage>
        <taxon>Eukaryota</taxon>
        <taxon>Fungi</taxon>
        <taxon>Fungi incertae sedis</taxon>
        <taxon>Mucoromycota</taxon>
        <taxon>Glomeromycotina</taxon>
        <taxon>Glomeromycetes</taxon>
        <taxon>Paraglomerales</taxon>
        <taxon>Paraglomeraceae</taxon>
        <taxon>Paraglomus</taxon>
    </lineage>
</organism>
<dbReference type="SUPFAM" id="SSF56112">
    <property type="entry name" value="Protein kinase-like (PK-like)"/>
    <property type="match status" value="1"/>
</dbReference>
<dbReference type="AlphaFoldDB" id="A0A9N8ZQD7"/>
<feature type="binding site" evidence="1">
    <location>
        <position position="53"/>
    </location>
    <ligand>
        <name>ATP</name>
        <dbReference type="ChEBI" id="CHEBI:30616"/>
    </ligand>
</feature>
<keyword evidence="3" id="KW-1185">Reference proteome</keyword>
<dbReference type="Gene3D" id="3.30.200.20">
    <property type="entry name" value="Phosphorylase Kinase, domain 1"/>
    <property type="match status" value="1"/>
</dbReference>
<dbReference type="InterPro" id="IPR017441">
    <property type="entry name" value="Protein_kinase_ATP_BS"/>
</dbReference>
<dbReference type="GO" id="GO:0005524">
    <property type="term" value="F:ATP binding"/>
    <property type="evidence" value="ECO:0007669"/>
    <property type="project" value="UniProtKB-UniRule"/>
</dbReference>
<dbReference type="EMBL" id="CAJVPJ010000264">
    <property type="protein sequence ID" value="CAG8503710.1"/>
    <property type="molecule type" value="Genomic_DNA"/>
</dbReference>
<keyword evidence="1" id="KW-0547">Nucleotide-binding</keyword>
<accession>A0A9N8ZQD7</accession>
<dbReference type="InterPro" id="IPR011009">
    <property type="entry name" value="Kinase-like_dom_sf"/>
</dbReference>
<dbReference type="PROSITE" id="PS00107">
    <property type="entry name" value="PROTEIN_KINASE_ATP"/>
    <property type="match status" value="1"/>
</dbReference>
<sequence>MPNKEWLANSVKEGFIEQYLEEDLLDRTLLGHGGYGVVYKAKIKQSGVSVAIKPLFLNRYGREEELYKKFVKEVATY</sequence>
<evidence type="ECO:0000313" key="2">
    <source>
        <dbReference type="EMBL" id="CAG8503710.1"/>
    </source>
</evidence>
<evidence type="ECO:0000256" key="1">
    <source>
        <dbReference type="PROSITE-ProRule" id="PRU10141"/>
    </source>
</evidence>